<reference evidence="11" key="2">
    <citation type="submission" date="2025-09" db="UniProtKB">
        <authorList>
            <consortium name="Ensembl"/>
        </authorList>
    </citation>
    <scope>IDENTIFICATION</scope>
</reference>
<evidence type="ECO:0000256" key="5">
    <source>
        <dbReference type="ARBA" id="ARBA00022859"/>
    </source>
</evidence>
<dbReference type="Ensembl" id="ENSSCAT00000024261.1">
    <property type="protein sequence ID" value="ENSSCAP00000021767.1"/>
    <property type="gene ID" value="ENSSCAG00000015646.1"/>
</dbReference>
<evidence type="ECO:0000256" key="6">
    <source>
        <dbReference type="ARBA" id="ARBA00022875"/>
    </source>
</evidence>
<evidence type="ECO:0000256" key="1">
    <source>
        <dbReference type="ARBA" id="ARBA00022588"/>
    </source>
</evidence>
<evidence type="ECO:0000256" key="8">
    <source>
        <dbReference type="ARBA" id="ARBA00023180"/>
    </source>
</evidence>
<keyword evidence="1" id="KW-0399">Innate immunity</keyword>
<feature type="domain" description="Sushi" evidence="10">
    <location>
        <begin position="32"/>
        <end position="92"/>
    </location>
</feature>
<accession>A0A8C9NTA3</accession>
<evidence type="ECO:0000256" key="9">
    <source>
        <dbReference type="PROSITE-ProRule" id="PRU00302"/>
    </source>
</evidence>
<keyword evidence="6" id="KW-0180">Complement pathway</keyword>
<keyword evidence="3" id="KW-0732">Signal</keyword>
<dbReference type="SMART" id="SM00032">
    <property type="entry name" value="CCP"/>
    <property type="match status" value="2"/>
</dbReference>
<dbReference type="FunFam" id="2.10.70.10:FF:000014">
    <property type="entry name" value="Membrane cofactor protein"/>
    <property type="match status" value="1"/>
</dbReference>
<dbReference type="InterPro" id="IPR035976">
    <property type="entry name" value="Sushi/SCR/CCP_sf"/>
</dbReference>
<feature type="disulfide bond" evidence="9">
    <location>
        <begin position="34"/>
        <end position="77"/>
    </location>
</feature>
<dbReference type="PANTHER" id="PTHR45656:SF3">
    <property type="entry name" value="CUB AND SUSHI DOMAIN-CONTAINING PROTEIN 1"/>
    <property type="match status" value="1"/>
</dbReference>
<dbReference type="SUPFAM" id="SSF57535">
    <property type="entry name" value="Complement control module/SCR domain"/>
    <property type="match status" value="2"/>
</dbReference>
<organism evidence="11 12">
    <name type="scientific">Serinus canaria</name>
    <name type="common">Island canary</name>
    <name type="synonym">Fringilla canaria</name>
    <dbReference type="NCBI Taxonomy" id="9135"/>
    <lineage>
        <taxon>Eukaryota</taxon>
        <taxon>Metazoa</taxon>
        <taxon>Chordata</taxon>
        <taxon>Craniata</taxon>
        <taxon>Vertebrata</taxon>
        <taxon>Euteleostomi</taxon>
        <taxon>Archelosauria</taxon>
        <taxon>Archosauria</taxon>
        <taxon>Dinosauria</taxon>
        <taxon>Saurischia</taxon>
        <taxon>Theropoda</taxon>
        <taxon>Coelurosauria</taxon>
        <taxon>Aves</taxon>
        <taxon>Neognathae</taxon>
        <taxon>Neoaves</taxon>
        <taxon>Telluraves</taxon>
        <taxon>Australaves</taxon>
        <taxon>Passeriformes</taxon>
        <taxon>Passeroidea</taxon>
        <taxon>Fringillidae</taxon>
        <taxon>Carduelinae</taxon>
        <taxon>Serinus</taxon>
    </lineage>
</organism>
<keyword evidence="12" id="KW-1185">Reference proteome</keyword>
<protein>
    <recommendedName>
        <fullName evidence="10">Sushi domain-containing protein</fullName>
    </recommendedName>
</protein>
<sequence length="175" mass="18608">VSPALGRAAHPTGGFVVPALGQLGSSPLLAVPPCPSPPIIRNGQHDSKEVTEFVPGMAVKYHCDPGYVLAGKSSVSCLPSGVWSIPYPRCEGELQMLPVAEGRRAVYHPGDNVTFQCHPGFVLRGSRGAKCQPDSRWVPAVPTCQPGESCAHFGGTGNKLVALLKFPKRRQAWVF</sequence>
<feature type="disulfide bond" evidence="9">
    <location>
        <begin position="117"/>
        <end position="144"/>
    </location>
</feature>
<dbReference type="Pfam" id="PF00084">
    <property type="entry name" value="Sushi"/>
    <property type="match status" value="2"/>
</dbReference>
<evidence type="ECO:0000256" key="4">
    <source>
        <dbReference type="ARBA" id="ARBA00022737"/>
    </source>
</evidence>
<dbReference type="Gene3D" id="2.10.70.10">
    <property type="entry name" value="Complement Module, domain 1"/>
    <property type="match status" value="2"/>
</dbReference>
<evidence type="ECO:0000256" key="7">
    <source>
        <dbReference type="ARBA" id="ARBA00023157"/>
    </source>
</evidence>
<evidence type="ECO:0000256" key="3">
    <source>
        <dbReference type="ARBA" id="ARBA00022729"/>
    </source>
</evidence>
<proteinExistence type="predicted"/>
<dbReference type="PROSITE" id="PS50923">
    <property type="entry name" value="SUSHI"/>
    <property type="match status" value="2"/>
</dbReference>
<keyword evidence="8" id="KW-0325">Glycoprotein</keyword>
<dbReference type="GO" id="GO:0006958">
    <property type="term" value="P:complement activation, classical pathway"/>
    <property type="evidence" value="ECO:0007669"/>
    <property type="project" value="UniProtKB-KW"/>
</dbReference>
<dbReference type="FunFam" id="2.10.70.10:FF:000070">
    <property type="entry name" value="Complement C3d receptor 2"/>
    <property type="match status" value="1"/>
</dbReference>
<dbReference type="GeneTree" id="ENSGT00940000164219"/>
<evidence type="ECO:0000259" key="10">
    <source>
        <dbReference type="PROSITE" id="PS50923"/>
    </source>
</evidence>
<dbReference type="AlphaFoldDB" id="A0A8C9NTA3"/>
<keyword evidence="2 9" id="KW-0768">Sushi</keyword>
<dbReference type="InterPro" id="IPR000436">
    <property type="entry name" value="Sushi_SCR_CCP_dom"/>
</dbReference>
<comment type="caution">
    <text evidence="9">Lacks conserved residue(s) required for the propagation of feature annotation.</text>
</comment>
<reference evidence="11" key="1">
    <citation type="submission" date="2025-08" db="UniProtKB">
        <authorList>
            <consortium name="Ensembl"/>
        </authorList>
    </citation>
    <scope>IDENTIFICATION</scope>
</reference>
<dbReference type="Proteomes" id="UP000694409">
    <property type="component" value="Unassembled WGS sequence"/>
</dbReference>
<name>A0A8C9NTA3_SERCA</name>
<evidence type="ECO:0000313" key="12">
    <source>
        <dbReference type="Proteomes" id="UP000694409"/>
    </source>
</evidence>
<dbReference type="PANTHER" id="PTHR45656">
    <property type="entry name" value="PROTEIN CBR-CLEC-78"/>
    <property type="match status" value="1"/>
</dbReference>
<keyword evidence="5" id="KW-0391">Immunity</keyword>
<keyword evidence="4" id="KW-0677">Repeat</keyword>
<evidence type="ECO:0000256" key="2">
    <source>
        <dbReference type="ARBA" id="ARBA00022659"/>
    </source>
</evidence>
<keyword evidence="7 9" id="KW-1015">Disulfide bond</keyword>
<dbReference type="InterPro" id="IPR051277">
    <property type="entry name" value="SEZ6_CSMD_C4BPB_Regulators"/>
</dbReference>
<feature type="domain" description="Sushi" evidence="10">
    <location>
        <begin position="95"/>
        <end position="146"/>
    </location>
</feature>
<dbReference type="GO" id="GO:0045087">
    <property type="term" value="P:innate immune response"/>
    <property type="evidence" value="ECO:0007669"/>
    <property type="project" value="UniProtKB-KW"/>
</dbReference>
<evidence type="ECO:0000313" key="11">
    <source>
        <dbReference type="Ensembl" id="ENSSCAP00000021767.1"/>
    </source>
</evidence>
<feature type="disulfide bond" evidence="9">
    <location>
        <begin position="63"/>
        <end position="90"/>
    </location>
</feature>
<dbReference type="CDD" id="cd00033">
    <property type="entry name" value="CCP"/>
    <property type="match status" value="2"/>
</dbReference>